<organism evidence="1 2">
    <name type="scientific">Halosquirtibacter laminarini</name>
    <dbReference type="NCBI Taxonomy" id="3374600"/>
    <lineage>
        <taxon>Bacteria</taxon>
        <taxon>Pseudomonadati</taxon>
        <taxon>Bacteroidota</taxon>
        <taxon>Bacteroidia</taxon>
        <taxon>Marinilabiliales</taxon>
        <taxon>Prolixibacteraceae</taxon>
        <taxon>Halosquirtibacter</taxon>
    </lineage>
</organism>
<reference evidence="1" key="1">
    <citation type="submission" date="2021-08" db="EMBL/GenBank/DDBJ databases">
        <title>Novel anaerobic bacterium isolated from sea squirt in East Sea, Republic of Korea.</title>
        <authorList>
            <person name="Nguyen T.H."/>
            <person name="Li Z."/>
            <person name="Lee Y.-J."/>
            <person name="Ko J."/>
            <person name="Kim S.-G."/>
        </authorList>
    </citation>
    <scope>NUCLEOTIDE SEQUENCE</scope>
    <source>
        <strain evidence="1">KCTC 25031</strain>
    </source>
</reference>
<accession>A0AC61NQS1</accession>
<keyword evidence="2" id="KW-1185">Reference proteome</keyword>
<evidence type="ECO:0000313" key="2">
    <source>
        <dbReference type="Proteomes" id="UP000826212"/>
    </source>
</evidence>
<gene>
    <name evidence="1" type="ORF">K4L44_08940</name>
</gene>
<dbReference type="EMBL" id="CP081303">
    <property type="protein sequence ID" value="QZE12714.1"/>
    <property type="molecule type" value="Genomic_DNA"/>
</dbReference>
<proteinExistence type="predicted"/>
<protein>
    <submittedName>
        <fullName evidence="1">Uncharacterized protein</fullName>
    </submittedName>
</protein>
<dbReference type="Proteomes" id="UP000826212">
    <property type="component" value="Chromosome"/>
</dbReference>
<sequence length="216" mass="24453">MRIKLYITLLVIAFTTGGLKAQTIYANTIPTKRQETKSLNSLFLINYNMGFANGEIQDFTQTNSFRGTSMEYRAFLSNQVSIGLAADYQNFYDAKGKETMNYQDAELTGNAFNWVYSTTVMATMHYYLKNPAISKITPFVGLGAGGVYTNYEKTLGGVRFQGDEWQFGLAPEAGFLVRLNNHLFFNASARYNYTFESSDMNSQKYWTIKTGFAFAF</sequence>
<evidence type="ECO:0000313" key="1">
    <source>
        <dbReference type="EMBL" id="QZE12714.1"/>
    </source>
</evidence>
<name>A0AC61NQS1_9BACT</name>